<dbReference type="OrthoDB" id="5289641at2759"/>
<proteinExistence type="predicted"/>
<dbReference type="PANTHER" id="PTHR39697">
    <property type="entry name" value="RICIN B LECTIN DOMAIN-CONTAINING PROTEIN-RELATED"/>
    <property type="match status" value="1"/>
</dbReference>
<reference evidence="2" key="1">
    <citation type="journal article" date="2020" name="Stud. Mycol.">
        <title>101 Dothideomycetes genomes: a test case for predicting lifestyles and emergence of pathogens.</title>
        <authorList>
            <person name="Haridas S."/>
            <person name="Albert R."/>
            <person name="Binder M."/>
            <person name="Bloem J."/>
            <person name="Labutti K."/>
            <person name="Salamov A."/>
            <person name="Andreopoulos B."/>
            <person name="Baker S."/>
            <person name="Barry K."/>
            <person name="Bills G."/>
            <person name="Bluhm B."/>
            <person name="Cannon C."/>
            <person name="Castanera R."/>
            <person name="Culley D."/>
            <person name="Daum C."/>
            <person name="Ezra D."/>
            <person name="Gonzalez J."/>
            <person name="Henrissat B."/>
            <person name="Kuo A."/>
            <person name="Liang C."/>
            <person name="Lipzen A."/>
            <person name="Lutzoni F."/>
            <person name="Magnuson J."/>
            <person name="Mondo S."/>
            <person name="Nolan M."/>
            <person name="Ohm R."/>
            <person name="Pangilinan J."/>
            <person name="Park H.-J."/>
            <person name="Ramirez L."/>
            <person name="Alfaro M."/>
            <person name="Sun H."/>
            <person name="Tritt A."/>
            <person name="Yoshinaga Y."/>
            <person name="Zwiers L.-H."/>
            <person name="Turgeon B."/>
            <person name="Goodwin S."/>
            <person name="Spatafora J."/>
            <person name="Crous P."/>
            <person name="Grigoriev I."/>
        </authorList>
    </citation>
    <scope>NUCLEOTIDE SEQUENCE</scope>
    <source>
        <strain evidence="2">CBS 473.64</strain>
    </source>
</reference>
<feature type="compositionally biased region" description="Low complexity" evidence="1">
    <location>
        <begin position="12"/>
        <end position="31"/>
    </location>
</feature>
<feature type="region of interest" description="Disordered" evidence="1">
    <location>
        <begin position="1"/>
        <end position="43"/>
    </location>
</feature>
<name>A0A6A6S1X0_9PLEO</name>
<accession>A0A6A6S1X0</accession>
<evidence type="ECO:0000313" key="3">
    <source>
        <dbReference type="Proteomes" id="UP000799753"/>
    </source>
</evidence>
<dbReference type="Proteomes" id="UP000799753">
    <property type="component" value="Unassembled WGS sequence"/>
</dbReference>
<dbReference type="SUPFAM" id="SSF50405">
    <property type="entry name" value="Actin-crosslinking proteins"/>
    <property type="match status" value="1"/>
</dbReference>
<evidence type="ECO:0000256" key="1">
    <source>
        <dbReference type="SAM" id="MobiDB-lite"/>
    </source>
</evidence>
<organism evidence="2 3">
    <name type="scientific">Massarina eburnea CBS 473.64</name>
    <dbReference type="NCBI Taxonomy" id="1395130"/>
    <lineage>
        <taxon>Eukaryota</taxon>
        <taxon>Fungi</taxon>
        <taxon>Dikarya</taxon>
        <taxon>Ascomycota</taxon>
        <taxon>Pezizomycotina</taxon>
        <taxon>Dothideomycetes</taxon>
        <taxon>Pleosporomycetidae</taxon>
        <taxon>Pleosporales</taxon>
        <taxon>Massarineae</taxon>
        <taxon>Massarinaceae</taxon>
        <taxon>Massarina</taxon>
    </lineage>
</organism>
<dbReference type="PANTHER" id="PTHR39697:SF1">
    <property type="entry name" value="RICIN B LECTIN DOMAIN-CONTAINING PROTEIN"/>
    <property type="match status" value="1"/>
</dbReference>
<keyword evidence="3" id="KW-1185">Reference proteome</keyword>
<evidence type="ECO:0000313" key="2">
    <source>
        <dbReference type="EMBL" id="KAF2640673.1"/>
    </source>
</evidence>
<dbReference type="AlphaFoldDB" id="A0A6A6S1X0"/>
<dbReference type="EMBL" id="MU006784">
    <property type="protein sequence ID" value="KAF2640673.1"/>
    <property type="molecule type" value="Genomic_DNA"/>
</dbReference>
<dbReference type="InterPro" id="IPR008999">
    <property type="entry name" value="Actin-crosslinking"/>
</dbReference>
<feature type="compositionally biased region" description="Polar residues" evidence="1">
    <location>
        <begin position="32"/>
        <end position="43"/>
    </location>
</feature>
<protein>
    <submittedName>
        <fullName evidence="2">Uncharacterized protein</fullName>
    </submittedName>
</protein>
<gene>
    <name evidence="2" type="ORF">P280DRAFT_400249</name>
</gene>
<sequence length="182" mass="19497">MVLASVSPRPLSPCNTSTTSGPPTPTESTLSVASNDDNNRPLQTINSSIPWPGSCYMIRASGSASVITLIDGRVTLKAPGGWGSIYWECVENHGWLGFRAPASGQFLGHNMEGKLVCGANRQAGWENFCVRAKPEGGFVLFLTHWEKLWVVGADEGGEGEKQLMKVSGGVDEGIVWDFVKVS</sequence>